<accession>A0A210PLW5</accession>
<proteinExistence type="predicted"/>
<reference evidence="2 3" key="1">
    <citation type="journal article" date="2017" name="Nat. Ecol. Evol.">
        <title>Scallop genome provides insights into evolution of bilaterian karyotype and development.</title>
        <authorList>
            <person name="Wang S."/>
            <person name="Zhang J."/>
            <person name="Jiao W."/>
            <person name="Li J."/>
            <person name="Xun X."/>
            <person name="Sun Y."/>
            <person name="Guo X."/>
            <person name="Huan P."/>
            <person name="Dong B."/>
            <person name="Zhang L."/>
            <person name="Hu X."/>
            <person name="Sun X."/>
            <person name="Wang J."/>
            <person name="Zhao C."/>
            <person name="Wang Y."/>
            <person name="Wang D."/>
            <person name="Huang X."/>
            <person name="Wang R."/>
            <person name="Lv J."/>
            <person name="Li Y."/>
            <person name="Zhang Z."/>
            <person name="Liu B."/>
            <person name="Lu W."/>
            <person name="Hui Y."/>
            <person name="Liang J."/>
            <person name="Zhou Z."/>
            <person name="Hou R."/>
            <person name="Li X."/>
            <person name="Liu Y."/>
            <person name="Li H."/>
            <person name="Ning X."/>
            <person name="Lin Y."/>
            <person name="Zhao L."/>
            <person name="Xing Q."/>
            <person name="Dou J."/>
            <person name="Li Y."/>
            <person name="Mao J."/>
            <person name="Guo H."/>
            <person name="Dou H."/>
            <person name="Li T."/>
            <person name="Mu C."/>
            <person name="Jiang W."/>
            <person name="Fu Q."/>
            <person name="Fu X."/>
            <person name="Miao Y."/>
            <person name="Liu J."/>
            <person name="Yu Q."/>
            <person name="Li R."/>
            <person name="Liao H."/>
            <person name="Li X."/>
            <person name="Kong Y."/>
            <person name="Jiang Z."/>
            <person name="Chourrout D."/>
            <person name="Li R."/>
            <person name="Bao Z."/>
        </authorList>
    </citation>
    <scope>NUCLEOTIDE SEQUENCE [LARGE SCALE GENOMIC DNA]</scope>
    <source>
        <strain evidence="2 3">PY_sf001</strain>
    </source>
</reference>
<evidence type="ECO:0000313" key="3">
    <source>
        <dbReference type="Proteomes" id="UP000242188"/>
    </source>
</evidence>
<feature type="compositionally biased region" description="Basic and acidic residues" evidence="1">
    <location>
        <begin position="152"/>
        <end position="179"/>
    </location>
</feature>
<evidence type="ECO:0000256" key="1">
    <source>
        <dbReference type="SAM" id="MobiDB-lite"/>
    </source>
</evidence>
<feature type="region of interest" description="Disordered" evidence="1">
    <location>
        <begin position="1"/>
        <end position="186"/>
    </location>
</feature>
<dbReference type="Proteomes" id="UP000242188">
    <property type="component" value="Unassembled WGS sequence"/>
</dbReference>
<dbReference type="OrthoDB" id="6055115at2759"/>
<dbReference type="EMBL" id="NEDP02005589">
    <property type="protein sequence ID" value="OWF37475.1"/>
    <property type="molecule type" value="Genomic_DNA"/>
</dbReference>
<feature type="compositionally biased region" description="Polar residues" evidence="1">
    <location>
        <begin position="109"/>
        <end position="123"/>
    </location>
</feature>
<protein>
    <submittedName>
        <fullName evidence="2">Uncharacterized protein</fullName>
    </submittedName>
</protein>
<sequence>MPSASMMSARNLPPPLPARKNLPPVRKGVPVSRAVSSAVGRPLPATPPAASPQKNMQALPNRNKKSPVINYENHELGMSKIKSLPAGLSNLNEETPPPPPPGRPPKRSMSVQGSMTPTRSTSKPTAGLALPPALPSRGPPRRPSTSSPGNDTFHDLESRFPFHDERDFPPPEPFKKKDNAGTVSCR</sequence>
<gene>
    <name evidence="2" type="ORF">KP79_PYT04685</name>
</gene>
<comment type="caution">
    <text evidence="2">The sequence shown here is derived from an EMBL/GenBank/DDBJ whole genome shotgun (WGS) entry which is preliminary data.</text>
</comment>
<organism evidence="2 3">
    <name type="scientific">Mizuhopecten yessoensis</name>
    <name type="common">Japanese scallop</name>
    <name type="synonym">Patinopecten yessoensis</name>
    <dbReference type="NCBI Taxonomy" id="6573"/>
    <lineage>
        <taxon>Eukaryota</taxon>
        <taxon>Metazoa</taxon>
        <taxon>Spiralia</taxon>
        <taxon>Lophotrochozoa</taxon>
        <taxon>Mollusca</taxon>
        <taxon>Bivalvia</taxon>
        <taxon>Autobranchia</taxon>
        <taxon>Pteriomorphia</taxon>
        <taxon>Pectinida</taxon>
        <taxon>Pectinoidea</taxon>
        <taxon>Pectinidae</taxon>
        <taxon>Mizuhopecten</taxon>
    </lineage>
</organism>
<dbReference type="AlphaFoldDB" id="A0A210PLW5"/>
<name>A0A210PLW5_MIZYE</name>
<keyword evidence="3" id="KW-1185">Reference proteome</keyword>
<evidence type="ECO:0000313" key="2">
    <source>
        <dbReference type="EMBL" id="OWF37475.1"/>
    </source>
</evidence>
<feature type="compositionally biased region" description="Pro residues" evidence="1">
    <location>
        <begin position="132"/>
        <end position="142"/>
    </location>
</feature>